<name>A0A841CHU5_9PSEU</name>
<evidence type="ECO:0000256" key="1">
    <source>
        <dbReference type="SAM" id="MobiDB-lite"/>
    </source>
</evidence>
<reference evidence="3 4" key="1">
    <citation type="submission" date="2020-08" db="EMBL/GenBank/DDBJ databases">
        <title>Genomic Encyclopedia of Type Strains, Phase III (KMG-III): the genomes of soil and plant-associated and newly described type strains.</title>
        <authorList>
            <person name="Whitman W."/>
        </authorList>
    </citation>
    <scope>NUCLEOTIDE SEQUENCE [LARGE SCALE GENOMIC DNA]</scope>
    <source>
        <strain evidence="3 4">CECT 8640</strain>
    </source>
</reference>
<keyword evidence="2" id="KW-1133">Transmembrane helix</keyword>
<protein>
    <submittedName>
        <fullName evidence="3">Uncharacterized protein</fullName>
    </submittedName>
</protein>
<dbReference type="Proteomes" id="UP000547510">
    <property type="component" value="Unassembled WGS sequence"/>
</dbReference>
<keyword evidence="4" id="KW-1185">Reference proteome</keyword>
<dbReference type="AlphaFoldDB" id="A0A841CHU5"/>
<feature type="compositionally biased region" description="Low complexity" evidence="1">
    <location>
        <begin position="39"/>
        <end position="86"/>
    </location>
</feature>
<feature type="transmembrane region" description="Helical" evidence="2">
    <location>
        <begin position="113"/>
        <end position="134"/>
    </location>
</feature>
<feature type="compositionally biased region" description="Low complexity" evidence="1">
    <location>
        <begin position="18"/>
        <end position="27"/>
    </location>
</feature>
<evidence type="ECO:0000313" key="4">
    <source>
        <dbReference type="Proteomes" id="UP000547510"/>
    </source>
</evidence>
<keyword evidence="2" id="KW-0812">Transmembrane</keyword>
<dbReference type="RefSeq" id="WP_184691334.1">
    <property type="nucleotide sequence ID" value="NZ_JACHJN010000004.1"/>
</dbReference>
<gene>
    <name evidence="3" type="ORF">FHS29_003139</name>
</gene>
<evidence type="ECO:0000313" key="3">
    <source>
        <dbReference type="EMBL" id="MBB5956553.1"/>
    </source>
</evidence>
<feature type="region of interest" description="Disordered" evidence="1">
    <location>
        <begin position="1"/>
        <end position="106"/>
    </location>
</feature>
<comment type="caution">
    <text evidence="3">The sequence shown here is derived from an EMBL/GenBank/DDBJ whole genome shotgun (WGS) entry which is preliminary data.</text>
</comment>
<organism evidence="3 4">
    <name type="scientific">Saccharothrix tamanrassetensis</name>
    <dbReference type="NCBI Taxonomy" id="1051531"/>
    <lineage>
        <taxon>Bacteria</taxon>
        <taxon>Bacillati</taxon>
        <taxon>Actinomycetota</taxon>
        <taxon>Actinomycetes</taxon>
        <taxon>Pseudonocardiales</taxon>
        <taxon>Pseudonocardiaceae</taxon>
        <taxon>Saccharothrix</taxon>
    </lineage>
</organism>
<accession>A0A841CHU5</accession>
<dbReference type="EMBL" id="JACHJN010000004">
    <property type="protein sequence ID" value="MBB5956553.1"/>
    <property type="molecule type" value="Genomic_DNA"/>
</dbReference>
<sequence length="272" mass="27274">MSNQPNQPAEDAPEPESAEAAGQAEPQTPKADAPKADLTADGTTGPAPAAAGSTAGATPAPADPATATPAAAAPAAATPGAAAPAGEPSRYLTTPDDEGHEEPARSGSPLRKILIAALAVIVIVGGFFAVRYFMSNSAAASAGDCVSLTEQSDNRADVKTLDCGDAKASYQVGKVLDQADAVCPEEGLYTEVSPASSVGDGYKLCLLPNMAEGACYKPDEGTGFVKGDCTGPDAIKVTKVIKDSTDLTQCPDSAGMSYPEPAVTYCLAPAEL</sequence>
<keyword evidence="2" id="KW-0472">Membrane</keyword>
<proteinExistence type="predicted"/>
<evidence type="ECO:0000256" key="2">
    <source>
        <dbReference type="SAM" id="Phobius"/>
    </source>
</evidence>